<protein>
    <submittedName>
        <fullName evidence="1">Uncharacterized protein</fullName>
    </submittedName>
</protein>
<dbReference type="AlphaFoldDB" id="A0AAV5HN21"/>
<sequence length="36" mass="4428">MNFTSFIWSNPYFMAIHRYCINSIFDFIICCKLLKF</sequence>
<proteinExistence type="predicted"/>
<dbReference type="Proteomes" id="UP001054252">
    <property type="component" value="Unassembled WGS sequence"/>
</dbReference>
<organism evidence="1 2">
    <name type="scientific">Rubroshorea leprosula</name>
    <dbReference type="NCBI Taxonomy" id="152421"/>
    <lineage>
        <taxon>Eukaryota</taxon>
        <taxon>Viridiplantae</taxon>
        <taxon>Streptophyta</taxon>
        <taxon>Embryophyta</taxon>
        <taxon>Tracheophyta</taxon>
        <taxon>Spermatophyta</taxon>
        <taxon>Magnoliopsida</taxon>
        <taxon>eudicotyledons</taxon>
        <taxon>Gunneridae</taxon>
        <taxon>Pentapetalae</taxon>
        <taxon>rosids</taxon>
        <taxon>malvids</taxon>
        <taxon>Malvales</taxon>
        <taxon>Dipterocarpaceae</taxon>
        <taxon>Rubroshorea</taxon>
    </lineage>
</organism>
<evidence type="ECO:0000313" key="2">
    <source>
        <dbReference type="Proteomes" id="UP001054252"/>
    </source>
</evidence>
<gene>
    <name evidence="1" type="ORF">SLEP1_g2441</name>
</gene>
<comment type="caution">
    <text evidence="1">The sequence shown here is derived from an EMBL/GenBank/DDBJ whole genome shotgun (WGS) entry which is preliminary data.</text>
</comment>
<accession>A0AAV5HN21</accession>
<reference evidence="1 2" key="1">
    <citation type="journal article" date="2021" name="Commun. Biol.">
        <title>The genome of Shorea leprosula (Dipterocarpaceae) highlights the ecological relevance of drought in aseasonal tropical rainforests.</title>
        <authorList>
            <person name="Ng K.K.S."/>
            <person name="Kobayashi M.J."/>
            <person name="Fawcett J.A."/>
            <person name="Hatakeyama M."/>
            <person name="Paape T."/>
            <person name="Ng C.H."/>
            <person name="Ang C.C."/>
            <person name="Tnah L.H."/>
            <person name="Lee C.T."/>
            <person name="Nishiyama T."/>
            <person name="Sese J."/>
            <person name="O'Brien M.J."/>
            <person name="Copetti D."/>
            <person name="Mohd Noor M.I."/>
            <person name="Ong R.C."/>
            <person name="Putra M."/>
            <person name="Sireger I.Z."/>
            <person name="Indrioko S."/>
            <person name="Kosugi Y."/>
            <person name="Izuno A."/>
            <person name="Isagi Y."/>
            <person name="Lee S.L."/>
            <person name="Shimizu K.K."/>
        </authorList>
    </citation>
    <scope>NUCLEOTIDE SEQUENCE [LARGE SCALE GENOMIC DNA]</scope>
    <source>
        <strain evidence="1">214</strain>
    </source>
</reference>
<dbReference type="EMBL" id="BPVZ01000002">
    <property type="protein sequence ID" value="GKU88140.1"/>
    <property type="molecule type" value="Genomic_DNA"/>
</dbReference>
<name>A0AAV5HN21_9ROSI</name>
<evidence type="ECO:0000313" key="1">
    <source>
        <dbReference type="EMBL" id="GKU88140.1"/>
    </source>
</evidence>
<keyword evidence="2" id="KW-1185">Reference proteome</keyword>